<dbReference type="InterPro" id="IPR055123">
    <property type="entry name" value="SpnB-like_Rossmann"/>
</dbReference>
<dbReference type="InterPro" id="IPR020806">
    <property type="entry name" value="PKS_PP-bd"/>
</dbReference>
<evidence type="ECO:0000256" key="3">
    <source>
        <dbReference type="ARBA" id="ARBA00022679"/>
    </source>
</evidence>
<keyword evidence="3" id="KW-0808">Transferase</keyword>
<dbReference type="InterPro" id="IPR057326">
    <property type="entry name" value="KR_dom"/>
</dbReference>
<dbReference type="Pfam" id="PF21089">
    <property type="entry name" value="PKS_DH_N"/>
    <property type="match status" value="1"/>
</dbReference>
<dbReference type="Gene3D" id="3.90.180.10">
    <property type="entry name" value="Medium-chain alcohol dehydrogenases, catalytic domain"/>
    <property type="match status" value="1"/>
</dbReference>
<dbReference type="InterPro" id="IPR020843">
    <property type="entry name" value="ER"/>
</dbReference>
<keyword evidence="1" id="KW-0596">Phosphopantetheine</keyword>
<dbReference type="Gene3D" id="3.40.50.720">
    <property type="entry name" value="NAD(P)-binding Rossmann-like Domain"/>
    <property type="match status" value="1"/>
</dbReference>
<dbReference type="InterPro" id="IPR002364">
    <property type="entry name" value="Quin_OxRdtase/zeta-crystal_CS"/>
</dbReference>
<dbReference type="PROSITE" id="PS50075">
    <property type="entry name" value="CARRIER"/>
    <property type="match status" value="1"/>
</dbReference>
<keyword evidence="9" id="KW-1185">Reference proteome</keyword>
<evidence type="ECO:0000256" key="2">
    <source>
        <dbReference type="ARBA" id="ARBA00022553"/>
    </source>
</evidence>
<dbReference type="InterPro" id="IPR049551">
    <property type="entry name" value="PKS_DH_C"/>
</dbReference>
<feature type="domain" description="PKS/mFAS DH" evidence="7">
    <location>
        <begin position="95"/>
        <end position="370"/>
    </location>
</feature>
<dbReference type="Pfam" id="PF14765">
    <property type="entry name" value="PS-DH"/>
    <property type="match status" value="1"/>
</dbReference>
<dbReference type="GO" id="GO:0017000">
    <property type="term" value="P:antibiotic biosynthetic process"/>
    <property type="evidence" value="ECO:0007669"/>
    <property type="project" value="UniProtKB-ARBA"/>
</dbReference>
<proteinExistence type="predicted"/>
<dbReference type="SMART" id="SM00829">
    <property type="entry name" value="PKS_ER"/>
    <property type="match status" value="1"/>
</dbReference>
<dbReference type="InterPro" id="IPR009081">
    <property type="entry name" value="PP-bd_ACP"/>
</dbReference>
<dbReference type="Pfam" id="PF00550">
    <property type="entry name" value="PP-binding"/>
    <property type="match status" value="1"/>
</dbReference>
<dbReference type="SMART" id="SM00826">
    <property type="entry name" value="PKS_DH"/>
    <property type="match status" value="1"/>
</dbReference>
<feature type="domain" description="Carrier" evidence="6">
    <location>
        <begin position="1182"/>
        <end position="1257"/>
    </location>
</feature>
<dbReference type="Pfam" id="PF08659">
    <property type="entry name" value="KR"/>
    <property type="match status" value="1"/>
</dbReference>
<dbReference type="FunFam" id="3.40.50.720:FF:000209">
    <property type="entry name" value="Polyketide synthase Pks12"/>
    <property type="match status" value="1"/>
</dbReference>
<dbReference type="STRING" id="67285.AQI88_27360"/>
<evidence type="ECO:0000259" key="7">
    <source>
        <dbReference type="PROSITE" id="PS52019"/>
    </source>
</evidence>
<dbReference type="InterPro" id="IPR049900">
    <property type="entry name" value="PKS_mFAS_DH"/>
</dbReference>
<dbReference type="SMART" id="SM01294">
    <property type="entry name" value="PKS_PP_betabranch"/>
    <property type="match status" value="1"/>
</dbReference>
<dbReference type="PANTHER" id="PTHR43775">
    <property type="entry name" value="FATTY ACID SYNTHASE"/>
    <property type="match status" value="1"/>
</dbReference>
<gene>
    <name evidence="8" type="ORF">AQI88_27360</name>
</gene>
<accession>A0A101NIF3</accession>
<evidence type="ECO:0000256" key="1">
    <source>
        <dbReference type="ARBA" id="ARBA00022450"/>
    </source>
</evidence>
<dbReference type="InterPro" id="IPR013154">
    <property type="entry name" value="ADH-like_N"/>
</dbReference>
<dbReference type="Gene3D" id="3.40.50.11460">
    <property type="match status" value="1"/>
</dbReference>
<dbReference type="InterPro" id="IPR036736">
    <property type="entry name" value="ACP-like_sf"/>
</dbReference>
<dbReference type="Pfam" id="PF22953">
    <property type="entry name" value="SpnB_Rossmann"/>
    <property type="match status" value="1"/>
</dbReference>
<dbReference type="Pfam" id="PF08240">
    <property type="entry name" value="ADH_N"/>
    <property type="match status" value="1"/>
</dbReference>
<dbReference type="InterPro" id="IPR042104">
    <property type="entry name" value="PKS_dehydratase_sf"/>
</dbReference>
<dbReference type="Pfam" id="PF13602">
    <property type="entry name" value="ADH_zinc_N_2"/>
    <property type="match status" value="1"/>
</dbReference>
<protein>
    <submittedName>
        <fullName evidence="8">Uncharacterized protein</fullName>
    </submittedName>
</protein>
<dbReference type="FunFam" id="1.10.1200.10:FF:000007">
    <property type="entry name" value="Probable polyketide synthase pks17"/>
    <property type="match status" value="1"/>
</dbReference>
<evidence type="ECO:0000313" key="9">
    <source>
        <dbReference type="Proteomes" id="UP000054241"/>
    </source>
</evidence>
<dbReference type="SMART" id="SM00822">
    <property type="entry name" value="PKS_KR"/>
    <property type="match status" value="1"/>
</dbReference>
<dbReference type="GO" id="GO:0008270">
    <property type="term" value="F:zinc ion binding"/>
    <property type="evidence" value="ECO:0007669"/>
    <property type="project" value="InterPro"/>
</dbReference>
<keyword evidence="2" id="KW-0597">Phosphoprotein</keyword>
<name>A0A101NIF3_9ACTN</name>
<dbReference type="GO" id="GO:0004312">
    <property type="term" value="F:fatty acid synthase activity"/>
    <property type="evidence" value="ECO:0007669"/>
    <property type="project" value="TreeGrafter"/>
</dbReference>
<feature type="active site" description="Proton donor; for dehydratase activity" evidence="5">
    <location>
        <position position="293"/>
    </location>
</feature>
<organism evidence="8 9">
    <name type="scientific">Streptomyces cellostaticus</name>
    <dbReference type="NCBI Taxonomy" id="67285"/>
    <lineage>
        <taxon>Bacteria</taxon>
        <taxon>Bacillati</taxon>
        <taxon>Actinomycetota</taxon>
        <taxon>Actinomycetes</taxon>
        <taxon>Kitasatosporales</taxon>
        <taxon>Streptomycetaceae</taxon>
        <taxon>Streptomyces</taxon>
    </lineage>
</organism>
<dbReference type="InterPro" id="IPR013968">
    <property type="entry name" value="PKS_KR"/>
</dbReference>
<dbReference type="Gene3D" id="3.10.129.110">
    <property type="entry name" value="Polyketide synthase dehydratase"/>
    <property type="match status" value="1"/>
</dbReference>
<dbReference type="GO" id="GO:0031177">
    <property type="term" value="F:phosphopantetheine binding"/>
    <property type="evidence" value="ECO:0007669"/>
    <property type="project" value="InterPro"/>
</dbReference>
<evidence type="ECO:0000256" key="4">
    <source>
        <dbReference type="ARBA" id="ARBA00023268"/>
    </source>
</evidence>
<dbReference type="FunFam" id="3.90.180.10:FF:000032">
    <property type="entry name" value="Probable polyketide synthase pks1"/>
    <property type="match status" value="1"/>
</dbReference>
<feature type="active site" description="Proton acceptor; for dehydratase activity" evidence="5">
    <location>
        <position position="127"/>
    </location>
</feature>
<evidence type="ECO:0000256" key="5">
    <source>
        <dbReference type="PROSITE-ProRule" id="PRU01363"/>
    </source>
</evidence>
<dbReference type="GO" id="GO:0006633">
    <property type="term" value="P:fatty acid biosynthetic process"/>
    <property type="evidence" value="ECO:0007669"/>
    <property type="project" value="TreeGrafter"/>
</dbReference>
<dbReference type="Gene3D" id="3.30.70.3290">
    <property type="match status" value="1"/>
</dbReference>
<dbReference type="SUPFAM" id="SSF47336">
    <property type="entry name" value="ACP-like"/>
    <property type="match status" value="1"/>
</dbReference>
<dbReference type="Gene3D" id="1.10.1200.10">
    <property type="entry name" value="ACP-like"/>
    <property type="match status" value="1"/>
</dbReference>
<dbReference type="InterPro" id="IPR020807">
    <property type="entry name" value="PKS_DH"/>
</dbReference>
<dbReference type="PROSITE" id="PS01162">
    <property type="entry name" value="QOR_ZETA_CRYSTAL"/>
    <property type="match status" value="1"/>
</dbReference>
<dbReference type="InterPro" id="IPR049552">
    <property type="entry name" value="PKS_DH_N"/>
</dbReference>
<dbReference type="GO" id="GO:0016491">
    <property type="term" value="F:oxidoreductase activity"/>
    <property type="evidence" value="ECO:0007669"/>
    <property type="project" value="InterPro"/>
</dbReference>
<dbReference type="CDD" id="cd08956">
    <property type="entry name" value="KR_3_FAS_SDR_x"/>
    <property type="match status" value="1"/>
</dbReference>
<comment type="caution">
    <text evidence="8">The sequence shown here is derived from an EMBL/GenBank/DDBJ whole genome shotgun (WGS) entry which is preliminary data.</text>
</comment>
<dbReference type="InterPro" id="IPR036291">
    <property type="entry name" value="NAD(P)-bd_dom_sf"/>
</dbReference>
<dbReference type="SUPFAM" id="SSF51735">
    <property type="entry name" value="NAD(P)-binding Rossmann-fold domains"/>
    <property type="match status" value="3"/>
</dbReference>
<dbReference type="InterPro" id="IPR011032">
    <property type="entry name" value="GroES-like_sf"/>
</dbReference>
<keyword evidence="4" id="KW-0511">Multifunctional enzyme</keyword>
<sequence length="1334" mass="138151">MGPQIRNTDHAGEAADGEIWLPVLRRGRNEVRALLTAVARVHVRGQAVDWDPVFAGTGARRRVDLPTYAFQRERYWLNPVTTGRAEHLGLESSGHPLLGAAVELPATGGLVLTGQLALSAQPWLADHVVAGQVVVPGAALLDMAVRAGDEAACGQVEELLIETPLTLPERGGVQVQVTVGEADQEGRREVVVFARTAEGAWVRHASGALTSAEADGDAGADVAEWGAQWPPAKAVAVETEGLYEGLAGAGLEYGPVFRGVRAAWRRGDELFAEVALTEGTEASGFGLHPALLDAALHVTELESVGGDEPSLPLEWGDVVVHAAGAVAARVRIAPSASGDGVSLTLADAAGGLIATAESVVLGPLPAGSLESAAGAAGDAFFRVEWVPAAAVTGSEEVGSRWAVLGEDGGLGVPGAALYADVTELVAAVEAGAEVPDVVVACCVPGIGEGSDVAGDGLGSDGVADVAQGAVLRVLGVVQEWLGTGVLDGSRLVVVTERAVDAGPGVGVRMDGAGVAGLVRAAANEHPERVVLADVDALVGAGGLVLAGTELGEPEFAVRDAQVRVPRLVRAAEDGLAVPDGRQWRLGVAQQGTVEGLVLEDQADGWRPLAAGEVRVAVRAAGVNFRDVLNVLGMYPGEAGPLGLEGSGVVLEAGPGVADLAVGDVVTGLFPGAFGPTTVADARLVRRVPTGWSSAQAAATPVAFLTAYHALVELAGLQPGERVLIHSAAGGVGMAAVQLARHLGAEVFATASPSKWAAVRGLGVEASHIASSRTTEFEELFRDASGGRGVDVVLDSLAGEFVDASLRLTRPGGRFVEMGKTDVRDPDEVERLHGVAYQAFDLLRQDPDAIGAMLSSLMELFAQGVLQPLPVACWDVRRAVDAFRFLSQARHTGKVVLTIPAGRESGRAGTVLITGASGALGKLVARHLVATGQAQRLLLVSRRGPAAPGMRELTADLHRLGAEVTMTACDAADREQLAGVLAGVPLTGVVHTAGVLDDGVIGALTPDRLRQVMRPKADAAWHLHELTRDLDLDTFTLFSSIAGVIGNAGQANYAAANTFLDALAAYRRSQGLPALSLAWGPWEDGMAGGLADADRQRMARQGLRPLAGSDGLALLDSAADRAASMLVTALLDLPAFRRLGSAVPALMTGLVRPGRRTAGRPTADGGKNLANRLATLPVAEREKEILNLILTQAALVLGLPGPDAIDPARYFRQLGFDSLTALEFRNRISNAVGLRLPAAVVFDYPTPAGLAGYLGEKIAAQEIDYQPVLKELDKLESLLSVIAQHNGKKLKIITRLESIMDDFRTGAADGTSADQDIAEATDDEMFDLINKELGI</sequence>
<reference evidence="8 9" key="1">
    <citation type="submission" date="2015-10" db="EMBL/GenBank/DDBJ databases">
        <title>Draft genome sequence of Streptomyces cellostaticus DSM 40189, type strain for the species Streptomyces cellostaticus.</title>
        <authorList>
            <person name="Ruckert C."/>
            <person name="Winkler A."/>
            <person name="Kalinowski J."/>
            <person name="Kampfer P."/>
            <person name="Glaeser S."/>
        </authorList>
    </citation>
    <scope>NUCLEOTIDE SEQUENCE [LARGE SCALE GENOMIC DNA]</scope>
    <source>
        <strain evidence="8 9">DSM 40189</strain>
    </source>
</reference>
<dbReference type="PROSITE" id="PS52019">
    <property type="entry name" value="PKS_MFAS_DH"/>
    <property type="match status" value="1"/>
</dbReference>
<evidence type="ECO:0000313" key="8">
    <source>
        <dbReference type="EMBL" id="KUM93481.1"/>
    </source>
</evidence>
<dbReference type="CDD" id="cd05195">
    <property type="entry name" value="enoyl_red"/>
    <property type="match status" value="1"/>
</dbReference>
<dbReference type="SMART" id="SM00823">
    <property type="entry name" value="PKS_PP"/>
    <property type="match status" value="1"/>
</dbReference>
<feature type="region of interest" description="N-terminal hotdog fold" evidence="5">
    <location>
        <begin position="95"/>
        <end position="216"/>
    </location>
</feature>
<feature type="region of interest" description="C-terminal hotdog fold" evidence="5">
    <location>
        <begin position="234"/>
        <end position="370"/>
    </location>
</feature>
<dbReference type="SUPFAM" id="SSF50129">
    <property type="entry name" value="GroES-like"/>
    <property type="match status" value="1"/>
</dbReference>
<dbReference type="EMBL" id="LMWL01000049">
    <property type="protein sequence ID" value="KUM93481.1"/>
    <property type="molecule type" value="Genomic_DNA"/>
</dbReference>
<dbReference type="InterPro" id="IPR050091">
    <property type="entry name" value="PKS_NRPS_Biosynth_Enz"/>
</dbReference>
<dbReference type="Proteomes" id="UP000054241">
    <property type="component" value="Unassembled WGS sequence"/>
</dbReference>
<dbReference type="PANTHER" id="PTHR43775:SF51">
    <property type="entry name" value="INACTIVE PHENOLPHTHIOCEROL SYNTHESIS POLYKETIDE SYNTHASE TYPE I PKS1-RELATED"/>
    <property type="match status" value="1"/>
</dbReference>
<evidence type="ECO:0000259" key="6">
    <source>
        <dbReference type="PROSITE" id="PS50075"/>
    </source>
</evidence>